<protein>
    <submittedName>
        <fullName evidence="4">Tungstate transport system ATP-binding protein</fullName>
    </submittedName>
</protein>
<dbReference type="InterPro" id="IPR003593">
    <property type="entry name" value="AAA+_ATPase"/>
</dbReference>
<dbReference type="InterPro" id="IPR027417">
    <property type="entry name" value="P-loop_NTPase"/>
</dbReference>
<dbReference type="GO" id="GO:0022857">
    <property type="term" value="F:transmembrane transporter activity"/>
    <property type="evidence" value="ECO:0007669"/>
    <property type="project" value="TreeGrafter"/>
</dbReference>
<dbReference type="STRING" id="990712.SAMN05216257_10536"/>
<dbReference type="AlphaFoldDB" id="A0A1G9F508"/>
<dbReference type="Gene3D" id="3.40.50.300">
    <property type="entry name" value="P-loop containing nucleotide triphosphate hydrolases"/>
    <property type="match status" value="1"/>
</dbReference>
<evidence type="ECO:0000256" key="1">
    <source>
        <dbReference type="ARBA" id="ARBA00022741"/>
    </source>
</evidence>
<dbReference type="GO" id="GO:0005886">
    <property type="term" value="C:plasma membrane"/>
    <property type="evidence" value="ECO:0007669"/>
    <property type="project" value="TreeGrafter"/>
</dbReference>
<evidence type="ECO:0000259" key="3">
    <source>
        <dbReference type="PROSITE" id="PS50893"/>
    </source>
</evidence>
<dbReference type="GO" id="GO:0016887">
    <property type="term" value="F:ATP hydrolysis activity"/>
    <property type="evidence" value="ECO:0007669"/>
    <property type="project" value="InterPro"/>
</dbReference>
<gene>
    <name evidence="4" type="ORF">SAMN05216257_10536</name>
</gene>
<reference evidence="5" key="1">
    <citation type="submission" date="2016-10" db="EMBL/GenBank/DDBJ databases">
        <authorList>
            <person name="Varghese N."/>
            <person name="Submissions S."/>
        </authorList>
    </citation>
    <scope>NUCLEOTIDE SEQUENCE [LARGE SCALE GENOMIC DNA]</scope>
    <source>
        <strain evidence="5">CGMCC 1.10789</strain>
    </source>
</reference>
<dbReference type="InterPro" id="IPR015854">
    <property type="entry name" value="ABC_transpr_LolD-like"/>
</dbReference>
<name>A0A1G9F508_9RHOB</name>
<dbReference type="GO" id="GO:0005524">
    <property type="term" value="F:ATP binding"/>
    <property type="evidence" value="ECO:0007669"/>
    <property type="project" value="UniProtKB-KW"/>
</dbReference>
<dbReference type="Proteomes" id="UP000199328">
    <property type="component" value="Unassembled WGS sequence"/>
</dbReference>
<proteinExistence type="predicted"/>
<sequence length="237" mass="25617">MSAILPARAEGLTVRRRGRTLVGPVDLDISAEGLTILMGPNGAGKTTLLRALHGLERLAAGRVLWGMPLRAARAAQAFVFQTPVLLRRSVIDNIAYPLRLQGVGRAEARARAAEWAGRVGLAQALERPAEVLSGGERQKMALARALIRSPQILFLDEPTANLDGRSMREIEAILREARAAGTRIFMATHNIGQARRLASEVVFLYRGRVHEAATAEAFFDAPATPEAAAFIRGDIVE</sequence>
<dbReference type="InterPro" id="IPR017871">
    <property type="entry name" value="ABC_transporter-like_CS"/>
</dbReference>
<evidence type="ECO:0000256" key="2">
    <source>
        <dbReference type="ARBA" id="ARBA00022840"/>
    </source>
</evidence>
<organism evidence="4 5">
    <name type="scientific">Meinhardsimonia xiamenensis</name>
    <dbReference type="NCBI Taxonomy" id="990712"/>
    <lineage>
        <taxon>Bacteria</taxon>
        <taxon>Pseudomonadati</taxon>
        <taxon>Pseudomonadota</taxon>
        <taxon>Alphaproteobacteria</taxon>
        <taxon>Rhodobacterales</taxon>
        <taxon>Paracoccaceae</taxon>
        <taxon>Meinhardsimonia</taxon>
    </lineage>
</organism>
<feature type="domain" description="ABC transporter" evidence="3">
    <location>
        <begin position="7"/>
        <end position="231"/>
    </location>
</feature>
<dbReference type="PROSITE" id="PS00211">
    <property type="entry name" value="ABC_TRANSPORTER_1"/>
    <property type="match status" value="1"/>
</dbReference>
<keyword evidence="1" id="KW-0547">Nucleotide-binding</keyword>
<dbReference type="InterPro" id="IPR003439">
    <property type="entry name" value="ABC_transporter-like_ATP-bd"/>
</dbReference>
<evidence type="ECO:0000313" key="5">
    <source>
        <dbReference type="Proteomes" id="UP000199328"/>
    </source>
</evidence>
<keyword evidence="5" id="KW-1185">Reference proteome</keyword>
<dbReference type="PANTHER" id="PTHR24220">
    <property type="entry name" value="IMPORT ATP-BINDING PROTEIN"/>
    <property type="match status" value="1"/>
</dbReference>
<dbReference type="Pfam" id="PF00005">
    <property type="entry name" value="ABC_tran"/>
    <property type="match status" value="1"/>
</dbReference>
<dbReference type="EMBL" id="FNFV01000005">
    <property type="protein sequence ID" value="SDK83421.1"/>
    <property type="molecule type" value="Genomic_DNA"/>
</dbReference>
<dbReference type="SMART" id="SM00382">
    <property type="entry name" value="AAA"/>
    <property type="match status" value="1"/>
</dbReference>
<accession>A0A1G9F508</accession>
<dbReference type="PROSITE" id="PS50893">
    <property type="entry name" value="ABC_TRANSPORTER_2"/>
    <property type="match status" value="1"/>
</dbReference>
<keyword evidence="2 4" id="KW-0067">ATP-binding</keyword>
<dbReference type="SUPFAM" id="SSF52540">
    <property type="entry name" value="P-loop containing nucleoside triphosphate hydrolases"/>
    <property type="match status" value="1"/>
</dbReference>
<evidence type="ECO:0000313" key="4">
    <source>
        <dbReference type="EMBL" id="SDK83421.1"/>
    </source>
</evidence>